<dbReference type="AlphaFoldDB" id="A0A0V0QNE6"/>
<keyword evidence="2" id="KW-1185">Reference proteome</keyword>
<accession>A0A0V0QNE6</accession>
<reference evidence="1 2" key="1">
    <citation type="journal article" date="2015" name="Sci. Rep.">
        <title>Genome of the facultative scuticociliatosis pathogen Pseudocohnilembus persalinus provides insight into its virulence through horizontal gene transfer.</title>
        <authorList>
            <person name="Xiong J."/>
            <person name="Wang G."/>
            <person name="Cheng J."/>
            <person name="Tian M."/>
            <person name="Pan X."/>
            <person name="Warren A."/>
            <person name="Jiang C."/>
            <person name="Yuan D."/>
            <person name="Miao W."/>
        </authorList>
    </citation>
    <scope>NUCLEOTIDE SEQUENCE [LARGE SCALE GENOMIC DNA]</scope>
    <source>
        <strain evidence="1">36N120E</strain>
    </source>
</reference>
<dbReference type="EMBL" id="LDAU01000126">
    <property type="protein sequence ID" value="KRX03748.1"/>
    <property type="molecule type" value="Genomic_DNA"/>
</dbReference>
<name>A0A0V0QNE6_PSEPJ</name>
<dbReference type="Proteomes" id="UP000054937">
    <property type="component" value="Unassembled WGS sequence"/>
</dbReference>
<comment type="caution">
    <text evidence="1">The sequence shown here is derived from an EMBL/GenBank/DDBJ whole genome shotgun (WGS) entry which is preliminary data.</text>
</comment>
<organism evidence="1 2">
    <name type="scientific">Pseudocohnilembus persalinus</name>
    <name type="common">Ciliate</name>
    <dbReference type="NCBI Taxonomy" id="266149"/>
    <lineage>
        <taxon>Eukaryota</taxon>
        <taxon>Sar</taxon>
        <taxon>Alveolata</taxon>
        <taxon>Ciliophora</taxon>
        <taxon>Intramacronucleata</taxon>
        <taxon>Oligohymenophorea</taxon>
        <taxon>Scuticociliatia</taxon>
        <taxon>Philasterida</taxon>
        <taxon>Pseudocohnilembidae</taxon>
        <taxon>Pseudocohnilembus</taxon>
    </lineage>
</organism>
<dbReference type="InParanoid" id="A0A0V0QNE6"/>
<protein>
    <submittedName>
        <fullName evidence="1">Uncharacterized protein</fullName>
    </submittedName>
</protein>
<evidence type="ECO:0000313" key="1">
    <source>
        <dbReference type="EMBL" id="KRX03748.1"/>
    </source>
</evidence>
<evidence type="ECO:0000313" key="2">
    <source>
        <dbReference type="Proteomes" id="UP000054937"/>
    </source>
</evidence>
<gene>
    <name evidence="1" type="ORF">PPERSA_04256</name>
</gene>
<proteinExistence type="predicted"/>
<sequence>MMKKNSLVQKNAPLHQIKLGDQLQTDELKIEIPFIENQQQKRQSSISNALKNRQTSRIVENLLNYNLDQIDFEQLKKQQNQMQLQDQIQNNNFQEYFKKEQYSQNSQKVNQTIQFLRNSAECQQKSHINQKRFFFSNKNSKSNSFLEQLEDKSNSSIFNLSSSLFQQKDDAILQFQGNSNQPSEEKQSKNKNQKKVIDFQKKVFQNQNNFESYKENYLQTDKLKRNEKNDDLTSKNKIQEQLYKYILEK</sequence>